<keyword evidence="1" id="KW-1133">Transmembrane helix</keyword>
<feature type="transmembrane region" description="Helical" evidence="1">
    <location>
        <begin position="201"/>
        <end position="222"/>
    </location>
</feature>
<sequence>MGLGQRWDAVRAGALAGLVLVQLAVMAAGIGEASLTPAVGIGMVAFALPSCGWAARALSALLLAGGTLFLWRAGGSWTEAFAAFGTMVPVVVLFAVIPVLALPVQLGGYGHSVAALCRRRVRTPGQLYRVISGLSYFLSAVLNLATLPMVVTAVRDAVQQYRIARPNRFLASGVLHGFALPTLWSPVAPIVGFVLDQTGVSWLRLFPLLCGLSLLGLAWDWLRHAAGTRWGRRAAVYACTGADGGPDREAAACETAAAEAAGTGRPLWELALAVGLFLGAVSAMSLAIGGGLTRTVAVLVLPAAAVWVLAIGQGRGFWRALRQHVQVKLPGMANQAAVFVSAGYFAACLQQAGVGAAIGEVAARIADAVGPSGALALVLATPMAFAYAGMHPIVTLTLLLPAFRPDVVGLAPELLAAALLCGAMATFVGGPFNATLGVMAALVNESPFALARRRLPFLVGFEVLAYAVLRLGA</sequence>
<dbReference type="EMBL" id="BMOF01000001">
    <property type="protein sequence ID" value="GGJ90583.1"/>
    <property type="molecule type" value="Genomic_DNA"/>
</dbReference>
<dbReference type="Proteomes" id="UP000637720">
    <property type="component" value="Unassembled WGS sequence"/>
</dbReference>
<protein>
    <submittedName>
        <fullName evidence="2">Uncharacterized protein</fullName>
    </submittedName>
</protein>
<organism evidence="2 3">
    <name type="scientific">Calditerricola satsumensis</name>
    <dbReference type="NCBI Taxonomy" id="373054"/>
    <lineage>
        <taxon>Bacteria</taxon>
        <taxon>Bacillati</taxon>
        <taxon>Bacillota</taxon>
        <taxon>Bacilli</taxon>
        <taxon>Bacillales</taxon>
        <taxon>Bacillaceae</taxon>
        <taxon>Calditerricola</taxon>
    </lineage>
</organism>
<name>A0A8J3BAH9_9BACI</name>
<feature type="transmembrane region" description="Helical" evidence="1">
    <location>
        <begin position="295"/>
        <end position="312"/>
    </location>
</feature>
<feature type="transmembrane region" description="Helical" evidence="1">
    <location>
        <begin position="174"/>
        <end position="195"/>
    </location>
</feature>
<evidence type="ECO:0000313" key="3">
    <source>
        <dbReference type="Proteomes" id="UP000637720"/>
    </source>
</evidence>
<gene>
    <name evidence="2" type="ORF">GCM10007043_00330</name>
</gene>
<feature type="transmembrane region" description="Helical" evidence="1">
    <location>
        <begin position="80"/>
        <end position="102"/>
    </location>
</feature>
<dbReference type="AlphaFoldDB" id="A0A8J3BAH9"/>
<feature type="transmembrane region" description="Helical" evidence="1">
    <location>
        <begin position="270"/>
        <end position="289"/>
    </location>
</feature>
<feature type="transmembrane region" description="Helical" evidence="1">
    <location>
        <begin position="12"/>
        <end position="33"/>
    </location>
</feature>
<reference evidence="2" key="2">
    <citation type="submission" date="2020-09" db="EMBL/GenBank/DDBJ databases">
        <authorList>
            <person name="Sun Q."/>
            <person name="Ohkuma M."/>
        </authorList>
    </citation>
    <scope>NUCLEOTIDE SEQUENCE</scope>
    <source>
        <strain evidence="2">JCM 14719</strain>
    </source>
</reference>
<feature type="transmembrane region" description="Helical" evidence="1">
    <location>
        <begin position="134"/>
        <end position="154"/>
    </location>
</feature>
<reference evidence="2" key="1">
    <citation type="journal article" date="2014" name="Int. J. Syst. Evol. Microbiol.">
        <title>Complete genome sequence of Corynebacterium casei LMG S-19264T (=DSM 44701T), isolated from a smear-ripened cheese.</title>
        <authorList>
            <consortium name="US DOE Joint Genome Institute (JGI-PGF)"/>
            <person name="Walter F."/>
            <person name="Albersmeier A."/>
            <person name="Kalinowski J."/>
            <person name="Ruckert C."/>
        </authorList>
    </citation>
    <scope>NUCLEOTIDE SEQUENCE</scope>
    <source>
        <strain evidence="2">JCM 14719</strain>
    </source>
</reference>
<keyword evidence="3" id="KW-1185">Reference proteome</keyword>
<evidence type="ECO:0000313" key="2">
    <source>
        <dbReference type="EMBL" id="GGJ90583.1"/>
    </source>
</evidence>
<keyword evidence="1" id="KW-0472">Membrane</keyword>
<accession>A0A8J3BAH9</accession>
<keyword evidence="1" id="KW-0812">Transmembrane</keyword>
<proteinExistence type="predicted"/>
<feature type="transmembrane region" description="Helical" evidence="1">
    <location>
        <begin position="374"/>
        <end position="394"/>
    </location>
</feature>
<feature type="transmembrane region" description="Helical" evidence="1">
    <location>
        <begin position="53"/>
        <end position="73"/>
    </location>
</feature>
<feature type="transmembrane region" description="Helical" evidence="1">
    <location>
        <begin position="414"/>
        <end position="443"/>
    </location>
</feature>
<evidence type="ECO:0000256" key="1">
    <source>
        <dbReference type="SAM" id="Phobius"/>
    </source>
</evidence>
<comment type="caution">
    <text evidence="2">The sequence shown here is derived from an EMBL/GenBank/DDBJ whole genome shotgun (WGS) entry which is preliminary data.</text>
</comment>